<dbReference type="EMBL" id="MVHR01000013">
    <property type="protein sequence ID" value="ORA73996.1"/>
    <property type="molecule type" value="Genomic_DNA"/>
</dbReference>
<name>A0A1X0DNM9_MYCHE</name>
<dbReference type="InterPro" id="IPR056271">
    <property type="entry name" value="CDGP_dom"/>
</dbReference>
<feature type="chain" id="PRO_5012348748" description="CDGP domain-containing protein" evidence="1">
    <location>
        <begin position="29"/>
        <end position="104"/>
    </location>
</feature>
<feature type="signal peptide" evidence="1">
    <location>
        <begin position="1"/>
        <end position="28"/>
    </location>
</feature>
<keyword evidence="4" id="KW-1185">Reference proteome</keyword>
<dbReference type="AlphaFoldDB" id="A0A1X0DNM9"/>
<evidence type="ECO:0000313" key="4">
    <source>
        <dbReference type="Proteomes" id="UP000192566"/>
    </source>
</evidence>
<evidence type="ECO:0000256" key="1">
    <source>
        <dbReference type="SAM" id="SignalP"/>
    </source>
</evidence>
<sequence>MTLRCVTALAAVTTAVVCALSVAPVATAYPGDPMPGCENGGFLNTVMICDGPIRPDGTWQRCASWQPTYNPGYGGGFYAPGGQQCRVIDLGSIPPLSPDHHIDK</sequence>
<dbReference type="Proteomes" id="UP000192566">
    <property type="component" value="Unassembled WGS sequence"/>
</dbReference>
<dbReference type="Pfam" id="PF24238">
    <property type="entry name" value="CDGP"/>
    <property type="match status" value="1"/>
</dbReference>
<reference evidence="3 4" key="1">
    <citation type="submission" date="2017-02" db="EMBL/GenBank/DDBJ databases">
        <title>The new phylogeny of genus Mycobacterium.</title>
        <authorList>
            <person name="Tortoli E."/>
            <person name="Trovato A."/>
            <person name="Cirillo D.M."/>
        </authorList>
    </citation>
    <scope>NUCLEOTIDE SEQUENCE [LARGE SCALE GENOMIC DNA]</scope>
    <source>
        <strain evidence="3 4">DSM 44471</strain>
    </source>
</reference>
<accession>A0A1X0DNM9</accession>
<dbReference type="STRING" id="53376.BST25_11015"/>
<gene>
    <name evidence="3" type="ORF">BST25_11015</name>
</gene>
<comment type="caution">
    <text evidence="3">The sequence shown here is derived from an EMBL/GenBank/DDBJ whole genome shotgun (WGS) entry which is preliminary data.</text>
</comment>
<evidence type="ECO:0000259" key="2">
    <source>
        <dbReference type="Pfam" id="PF24238"/>
    </source>
</evidence>
<keyword evidence="1" id="KW-0732">Signal</keyword>
<dbReference type="OrthoDB" id="4735804at2"/>
<protein>
    <recommendedName>
        <fullName evidence="2">CDGP domain-containing protein</fullName>
    </recommendedName>
</protein>
<organism evidence="3 4">
    <name type="scientific">Mycobacterium heidelbergense</name>
    <dbReference type="NCBI Taxonomy" id="53376"/>
    <lineage>
        <taxon>Bacteria</taxon>
        <taxon>Bacillati</taxon>
        <taxon>Actinomycetota</taxon>
        <taxon>Actinomycetes</taxon>
        <taxon>Mycobacteriales</taxon>
        <taxon>Mycobacteriaceae</taxon>
        <taxon>Mycobacterium</taxon>
        <taxon>Mycobacterium simiae complex</taxon>
    </lineage>
</organism>
<evidence type="ECO:0000313" key="3">
    <source>
        <dbReference type="EMBL" id="ORA73996.1"/>
    </source>
</evidence>
<proteinExistence type="predicted"/>
<feature type="domain" description="CDGP" evidence="2">
    <location>
        <begin position="36"/>
        <end position="103"/>
    </location>
</feature>